<dbReference type="AlphaFoldDB" id="A0A5A8CXF8"/>
<dbReference type="PANTHER" id="PTHR34289">
    <property type="entry name" value="PROTEIN, PUTATIVE (DUF819)-RELATED"/>
    <property type="match status" value="1"/>
</dbReference>
<keyword evidence="2" id="KW-1133">Transmembrane helix</keyword>
<organism evidence="3 4">
    <name type="scientific">Cafeteria roenbergensis</name>
    <name type="common">Marine flagellate</name>
    <dbReference type="NCBI Taxonomy" id="33653"/>
    <lineage>
        <taxon>Eukaryota</taxon>
        <taxon>Sar</taxon>
        <taxon>Stramenopiles</taxon>
        <taxon>Bigyra</taxon>
        <taxon>Opalozoa</taxon>
        <taxon>Bicosoecida</taxon>
        <taxon>Cafeteriaceae</taxon>
        <taxon>Cafeteria</taxon>
    </lineage>
</organism>
<feature type="region of interest" description="Disordered" evidence="1">
    <location>
        <begin position="254"/>
        <end position="357"/>
    </location>
</feature>
<dbReference type="PANTHER" id="PTHR34289:SF8">
    <property type="entry name" value="DUF819 DOMAIN-CONTAINING PROTEIN"/>
    <property type="match status" value="1"/>
</dbReference>
<gene>
    <name evidence="3" type="ORF">FNF29_01223</name>
</gene>
<feature type="transmembrane region" description="Helical" evidence="2">
    <location>
        <begin position="63"/>
        <end position="84"/>
    </location>
</feature>
<evidence type="ECO:0000256" key="2">
    <source>
        <dbReference type="SAM" id="Phobius"/>
    </source>
</evidence>
<proteinExistence type="predicted"/>
<feature type="transmembrane region" description="Helical" evidence="2">
    <location>
        <begin position="124"/>
        <end position="150"/>
    </location>
</feature>
<name>A0A5A8CXF8_CAFRO</name>
<feature type="transmembrane region" description="Helical" evidence="2">
    <location>
        <begin position="464"/>
        <end position="488"/>
    </location>
</feature>
<feature type="transmembrane region" description="Helical" evidence="2">
    <location>
        <begin position="381"/>
        <end position="402"/>
    </location>
</feature>
<evidence type="ECO:0000313" key="3">
    <source>
        <dbReference type="EMBL" id="KAA0156431.1"/>
    </source>
</evidence>
<comment type="caution">
    <text evidence="3">The sequence shown here is derived from an EMBL/GenBank/DDBJ whole genome shotgun (WGS) entry which is preliminary data.</text>
</comment>
<feature type="transmembrane region" description="Helical" evidence="2">
    <location>
        <begin position="190"/>
        <end position="208"/>
    </location>
</feature>
<keyword evidence="2" id="KW-0812">Transmembrane</keyword>
<dbReference type="EMBL" id="VLTN01000004">
    <property type="protein sequence ID" value="KAA0156431.1"/>
    <property type="molecule type" value="Genomic_DNA"/>
</dbReference>
<feature type="transmembrane region" description="Helical" evidence="2">
    <location>
        <begin position="408"/>
        <end position="427"/>
    </location>
</feature>
<evidence type="ECO:0000313" key="4">
    <source>
        <dbReference type="Proteomes" id="UP000323011"/>
    </source>
</evidence>
<feature type="compositionally biased region" description="Polar residues" evidence="1">
    <location>
        <begin position="315"/>
        <end position="325"/>
    </location>
</feature>
<keyword evidence="4" id="KW-1185">Reference proteome</keyword>
<dbReference type="InterPro" id="IPR008537">
    <property type="entry name" value="DUF819"/>
</dbReference>
<feature type="compositionally biased region" description="Gly residues" evidence="1">
    <location>
        <begin position="337"/>
        <end position="349"/>
    </location>
</feature>
<accession>A0A5A8CXF8</accession>
<dbReference type="Pfam" id="PF05684">
    <property type="entry name" value="DUF819"/>
    <property type="match status" value="2"/>
</dbReference>
<feature type="transmembrane region" description="Helical" evidence="2">
    <location>
        <begin position="439"/>
        <end position="458"/>
    </location>
</feature>
<dbReference type="Proteomes" id="UP000323011">
    <property type="component" value="Unassembled WGS sequence"/>
</dbReference>
<protein>
    <submittedName>
        <fullName evidence="3">Uncharacterized protein</fullName>
    </submittedName>
</protein>
<evidence type="ECO:0000256" key="1">
    <source>
        <dbReference type="SAM" id="MobiDB-lite"/>
    </source>
</evidence>
<keyword evidence="2" id="KW-0472">Membrane</keyword>
<feature type="transmembrane region" description="Helical" evidence="2">
    <location>
        <begin position="31"/>
        <end position="51"/>
    </location>
</feature>
<sequence>MALCSICGGDALSAPDDTAAMVDGARTDGGAIAVAVVSGIVAIGFPGLIIAAKYRLKHWCTKFIDPLIACYAFGIAWGNVFAAAKLNGEGTPMFEGMDLLSQGTVAFALPMLMFGTDLRSIRGAALWCLVAMVLGAVAFTGSTILVHYLFQGSSIEASSHIIAALITAVCVGGTPNMAAVRVALGVDAGTFIAVHTSETVVGAVYVLFMMTCWRRLLRPCFRDYDGGKAPCLCLRAEEEDEELQAGGSIAAGGEVELSSSSSQASAGRLSPGLKGPKSDGAPDHVPSGSLDAESQLPAAGAGAARAESADPPAEQGSNRDGSSDGSPAAAPHSPEDGAGGGVPAGGEQAGAGEEDKADISKMSEGVDAFADMLHPKYRRGLLLALLVDLVVVGVGAGLGLLAGPWSTLVTILLITALSLALSLVPWLRDTPHTFTVGEYIVLAFCTVVGMMADLGVLASTDPLVFASVAAMMGLGVAVHHLLAAAAFIDGDTFIVSSAANLLSPPFVGVACKAVGNKALIAPGVTAGLVGYAIGNFLGIAVGTLLVPASA</sequence>
<reference evidence="3 4" key="1">
    <citation type="submission" date="2019-07" db="EMBL/GenBank/DDBJ databases">
        <title>Genomes of Cafeteria roenbergensis.</title>
        <authorList>
            <person name="Fischer M.G."/>
            <person name="Hackl T."/>
            <person name="Roman M."/>
        </authorList>
    </citation>
    <scope>NUCLEOTIDE SEQUENCE [LARGE SCALE GENOMIC DNA]</scope>
    <source>
        <strain evidence="3 4">BVI</strain>
    </source>
</reference>
<feature type="compositionally biased region" description="Low complexity" evidence="1">
    <location>
        <begin position="292"/>
        <end position="314"/>
    </location>
</feature>